<dbReference type="GO" id="GO:0005886">
    <property type="term" value="C:plasma membrane"/>
    <property type="evidence" value="ECO:0007669"/>
    <property type="project" value="TreeGrafter"/>
</dbReference>
<feature type="domain" description="G-protein coupled receptors family 2 profile 1" evidence="1">
    <location>
        <begin position="57"/>
        <end position="147"/>
    </location>
</feature>
<dbReference type="InterPro" id="IPR036445">
    <property type="entry name" value="GPCR_2_extracell_dom_sf"/>
</dbReference>
<dbReference type="OrthoDB" id="16753at2759"/>
<gene>
    <name evidence="2" type="ORF">B4U79_18116</name>
</gene>
<dbReference type="PROSITE" id="PS50227">
    <property type="entry name" value="G_PROTEIN_RECEP_F2_3"/>
    <property type="match status" value="1"/>
</dbReference>
<dbReference type="SUPFAM" id="SSF111418">
    <property type="entry name" value="Hormone receptor domain"/>
    <property type="match status" value="1"/>
</dbReference>
<dbReference type="STRING" id="1965070.A0A3S3P7G1"/>
<dbReference type="Gene3D" id="4.10.1240.10">
    <property type="entry name" value="GPCR, family 2, extracellular hormone receptor domain"/>
    <property type="match status" value="1"/>
</dbReference>
<dbReference type="GO" id="GO:0008528">
    <property type="term" value="F:G protein-coupled peptide receptor activity"/>
    <property type="evidence" value="ECO:0007669"/>
    <property type="project" value="TreeGrafter"/>
</dbReference>
<dbReference type="PANTHER" id="PTHR45620">
    <property type="entry name" value="PDF RECEPTOR-LIKE PROTEIN-RELATED"/>
    <property type="match status" value="1"/>
</dbReference>
<accession>A0A3S3P7G1</accession>
<keyword evidence="3" id="KW-1185">Reference proteome</keyword>
<evidence type="ECO:0000313" key="2">
    <source>
        <dbReference type="EMBL" id="RWS09557.1"/>
    </source>
</evidence>
<dbReference type="AlphaFoldDB" id="A0A3S3P7G1"/>
<dbReference type="EMBL" id="NCKU01002454">
    <property type="protein sequence ID" value="RWS09557.1"/>
    <property type="molecule type" value="Genomic_DNA"/>
</dbReference>
<reference evidence="2 3" key="1">
    <citation type="journal article" date="2018" name="Gigascience">
        <title>Genomes of trombidid mites reveal novel predicted allergens and laterally-transferred genes associated with secondary metabolism.</title>
        <authorList>
            <person name="Dong X."/>
            <person name="Chaisiri K."/>
            <person name="Xia D."/>
            <person name="Armstrong S.D."/>
            <person name="Fang Y."/>
            <person name="Donnelly M.J."/>
            <person name="Kadowaki T."/>
            <person name="McGarry J.W."/>
            <person name="Darby A.C."/>
            <person name="Makepeace B.L."/>
        </authorList>
    </citation>
    <scope>NUCLEOTIDE SEQUENCE [LARGE SCALE GENOMIC DNA]</scope>
    <source>
        <strain evidence="2">UoL-WK</strain>
    </source>
</reference>
<dbReference type="PANTHER" id="PTHR45620:SF42">
    <property type="entry name" value="G-PROTEIN COUPLED RECEPTOR SEB-2"/>
    <property type="match status" value="1"/>
</dbReference>
<dbReference type="InterPro" id="IPR050332">
    <property type="entry name" value="GPCR_2"/>
</dbReference>
<evidence type="ECO:0000313" key="3">
    <source>
        <dbReference type="Proteomes" id="UP000285301"/>
    </source>
</evidence>
<dbReference type="InterPro" id="IPR001879">
    <property type="entry name" value="GPCR_2_extracellular_dom"/>
</dbReference>
<organism evidence="2 3">
    <name type="scientific">Dinothrombium tinctorium</name>
    <dbReference type="NCBI Taxonomy" id="1965070"/>
    <lineage>
        <taxon>Eukaryota</taxon>
        <taxon>Metazoa</taxon>
        <taxon>Ecdysozoa</taxon>
        <taxon>Arthropoda</taxon>
        <taxon>Chelicerata</taxon>
        <taxon>Arachnida</taxon>
        <taxon>Acari</taxon>
        <taxon>Acariformes</taxon>
        <taxon>Trombidiformes</taxon>
        <taxon>Prostigmata</taxon>
        <taxon>Anystina</taxon>
        <taxon>Parasitengona</taxon>
        <taxon>Trombidioidea</taxon>
        <taxon>Trombidiidae</taxon>
        <taxon>Dinothrombium</taxon>
    </lineage>
</organism>
<name>A0A3S3P7G1_9ACAR</name>
<protein>
    <submittedName>
        <fullName evidence="2">Calcitonin receptor-like protein</fullName>
    </submittedName>
</protein>
<evidence type="ECO:0000259" key="1">
    <source>
        <dbReference type="PROSITE" id="PS50227"/>
    </source>
</evidence>
<sequence>MKLANISQKLRYIGRGQLLNRTSNETFYSNQTSRISPSFASSSLLLKWQQCCEDAEKCCAYFTNQNLIKSTKRDDNECPGTWDGWTCWKNAVPKSATVEQICPDHIYWHQVIPSCRGYVTKTCSKQAEWFKIRGKEWKELTSVENDNLYFQQENKNEKN</sequence>
<keyword evidence="2" id="KW-0675">Receptor</keyword>
<dbReference type="Proteomes" id="UP000285301">
    <property type="component" value="Unassembled WGS sequence"/>
</dbReference>
<proteinExistence type="predicted"/>
<dbReference type="GO" id="GO:0007188">
    <property type="term" value="P:adenylate cyclase-modulating G protein-coupled receptor signaling pathway"/>
    <property type="evidence" value="ECO:0007669"/>
    <property type="project" value="TreeGrafter"/>
</dbReference>
<comment type="caution">
    <text evidence="2">The sequence shown here is derived from an EMBL/GenBank/DDBJ whole genome shotgun (WGS) entry which is preliminary data.</text>
</comment>
<dbReference type="SMART" id="SM00008">
    <property type="entry name" value="HormR"/>
    <property type="match status" value="1"/>
</dbReference>
<dbReference type="Pfam" id="PF02793">
    <property type="entry name" value="HRM"/>
    <property type="match status" value="1"/>
</dbReference>